<evidence type="ECO:0000313" key="1">
    <source>
        <dbReference type="EMBL" id="KND90843.1"/>
    </source>
</evidence>
<keyword evidence="2" id="KW-1185">Reference proteome</keyword>
<evidence type="ECO:0000313" key="2">
    <source>
        <dbReference type="Proteomes" id="UP000036947"/>
    </source>
</evidence>
<dbReference type="EMBL" id="LFRF01000011">
    <property type="protein sequence ID" value="KND90843.1"/>
    <property type="molecule type" value="Genomic_DNA"/>
</dbReference>
<organism evidence="1 2">
    <name type="scientific">Tolypocladium ophioglossoides (strain CBS 100239)</name>
    <name type="common">Snaketongue truffleclub</name>
    <name type="synonym">Elaphocordyceps ophioglossoides</name>
    <dbReference type="NCBI Taxonomy" id="1163406"/>
    <lineage>
        <taxon>Eukaryota</taxon>
        <taxon>Fungi</taxon>
        <taxon>Dikarya</taxon>
        <taxon>Ascomycota</taxon>
        <taxon>Pezizomycotina</taxon>
        <taxon>Sordariomycetes</taxon>
        <taxon>Hypocreomycetidae</taxon>
        <taxon>Hypocreales</taxon>
        <taxon>Ophiocordycipitaceae</taxon>
        <taxon>Tolypocladium</taxon>
    </lineage>
</organism>
<dbReference type="STRING" id="1163406.A0A0L0N9M1"/>
<reference evidence="1 2" key="1">
    <citation type="journal article" date="2015" name="BMC Genomics">
        <title>The genome of the truffle-parasite Tolypocladium ophioglossoides and the evolution of antifungal peptaibiotics.</title>
        <authorList>
            <person name="Quandt C.A."/>
            <person name="Bushley K.E."/>
            <person name="Spatafora J.W."/>
        </authorList>
    </citation>
    <scope>NUCLEOTIDE SEQUENCE [LARGE SCALE GENOMIC DNA]</scope>
    <source>
        <strain evidence="1 2">CBS 100239</strain>
    </source>
</reference>
<proteinExistence type="predicted"/>
<comment type="caution">
    <text evidence="1">The sequence shown here is derived from an EMBL/GenBank/DDBJ whole genome shotgun (WGS) entry which is preliminary data.</text>
</comment>
<dbReference type="AlphaFoldDB" id="A0A0L0N9M1"/>
<sequence>MVHRHSATSLFWRYNAASELTKRLTASSNQLLSIPLCPVSAWHRGGKPVTAETTHQLPVIRLTIDSWGITEVERLSGYPRFKRWRTDRLIFVILDQGCLEGVTAHFKLGLLRLDLPRNCHGLETWDTPTPPALDRCFFYPANITSSTQFRTIELSQTTGFIFFFCYGNLYAVHAHTRVAPCAQSTYQRLSRRRQQSVTWVYVPISQQDSIAALGARMLLSERSFSGSTCLLFRMKLGGDVPVGLTSSKPAKNLLLSKSPPLTIIYDTLELQTVSVIGAYAAEEADDSPITPFCHPHVGNAPFPNACFSLAPLENVSRVSVFNNKQNELCMGILLEYDNGAQRSLGQCRVDVDPVKYYVKPTRICFRRQNYVRPGSSVSLQATMVKSTARCEHSHDEQGWTCFAMRGELEFWFSIDETKLTAIVDK</sequence>
<name>A0A0L0N9M1_TOLOC</name>
<dbReference type="Proteomes" id="UP000036947">
    <property type="component" value="Unassembled WGS sequence"/>
</dbReference>
<accession>A0A0L0N9M1</accession>
<gene>
    <name evidence="1" type="ORF">TOPH_04652</name>
</gene>
<protein>
    <submittedName>
        <fullName evidence="1">Uncharacterized protein</fullName>
    </submittedName>
</protein>
<dbReference type="OrthoDB" id="4763081at2759"/>